<dbReference type="EMBL" id="BLXT01006012">
    <property type="protein sequence ID" value="GFO28278.1"/>
    <property type="molecule type" value="Genomic_DNA"/>
</dbReference>
<evidence type="ECO:0000256" key="9">
    <source>
        <dbReference type="ARBA" id="ARBA00023201"/>
    </source>
</evidence>
<dbReference type="PANTHER" id="PTHR11690">
    <property type="entry name" value="AMILORIDE-SENSITIVE SODIUM CHANNEL-RELATED"/>
    <property type="match status" value="1"/>
</dbReference>
<dbReference type="AlphaFoldDB" id="A0AAV4C9T1"/>
<dbReference type="InterPro" id="IPR001873">
    <property type="entry name" value="ENaC"/>
</dbReference>
<dbReference type="GO" id="GO:0005886">
    <property type="term" value="C:plasma membrane"/>
    <property type="evidence" value="ECO:0007669"/>
    <property type="project" value="TreeGrafter"/>
</dbReference>
<evidence type="ECO:0000256" key="8">
    <source>
        <dbReference type="ARBA" id="ARBA00023136"/>
    </source>
</evidence>
<evidence type="ECO:0000256" key="4">
    <source>
        <dbReference type="ARBA" id="ARBA00022692"/>
    </source>
</evidence>
<keyword evidence="10 11" id="KW-0407">Ion channel</keyword>
<keyword evidence="3 11" id="KW-0894">Sodium channel</keyword>
<evidence type="ECO:0000256" key="2">
    <source>
        <dbReference type="ARBA" id="ARBA00022448"/>
    </source>
</evidence>
<evidence type="ECO:0000256" key="6">
    <source>
        <dbReference type="ARBA" id="ARBA00023053"/>
    </source>
</evidence>
<keyword evidence="8 12" id="KW-0472">Membrane</keyword>
<evidence type="ECO:0000256" key="3">
    <source>
        <dbReference type="ARBA" id="ARBA00022461"/>
    </source>
</evidence>
<dbReference type="Pfam" id="PF00858">
    <property type="entry name" value="ASC"/>
    <property type="match status" value="1"/>
</dbReference>
<keyword evidence="2 11" id="KW-0813">Transport</keyword>
<evidence type="ECO:0000256" key="12">
    <source>
        <dbReference type="SAM" id="Phobius"/>
    </source>
</evidence>
<evidence type="ECO:0000256" key="11">
    <source>
        <dbReference type="RuleBase" id="RU000679"/>
    </source>
</evidence>
<evidence type="ECO:0000256" key="1">
    <source>
        <dbReference type="ARBA" id="ARBA00004141"/>
    </source>
</evidence>
<accession>A0AAV4C9T1</accession>
<reference evidence="13 14" key="1">
    <citation type="journal article" date="2021" name="Elife">
        <title>Chloroplast acquisition without the gene transfer in kleptoplastic sea slugs, Plakobranchus ocellatus.</title>
        <authorList>
            <person name="Maeda T."/>
            <person name="Takahashi S."/>
            <person name="Yoshida T."/>
            <person name="Shimamura S."/>
            <person name="Takaki Y."/>
            <person name="Nagai Y."/>
            <person name="Toyoda A."/>
            <person name="Suzuki Y."/>
            <person name="Arimoto A."/>
            <person name="Ishii H."/>
            <person name="Satoh N."/>
            <person name="Nishiyama T."/>
            <person name="Hasebe M."/>
            <person name="Maruyama T."/>
            <person name="Minagawa J."/>
            <person name="Obokata J."/>
            <person name="Shigenobu S."/>
        </authorList>
    </citation>
    <scope>NUCLEOTIDE SEQUENCE [LARGE SCALE GENOMIC DNA]</scope>
</reference>
<comment type="subcellular location">
    <subcellularLocation>
        <location evidence="1">Membrane</location>
        <topology evidence="1">Multi-pass membrane protein</topology>
    </subcellularLocation>
</comment>
<keyword evidence="5 12" id="KW-1133">Transmembrane helix</keyword>
<gene>
    <name evidence="13" type="ORF">PoB_005478300</name>
</gene>
<keyword evidence="14" id="KW-1185">Reference proteome</keyword>
<protein>
    <submittedName>
        <fullName evidence="13">Acid sensing ion channel 4</fullName>
    </submittedName>
</protein>
<evidence type="ECO:0000256" key="10">
    <source>
        <dbReference type="ARBA" id="ARBA00023303"/>
    </source>
</evidence>
<sequence>MTISMTKRPVKTAWTTEVPDQFPEVVKSVTLANKKGGKDIKDFAETTTAHGLKYAFSEESSRIRRLAWFLAFLAALAYLSYQLVECSIDYYRYPMKAEYKLVRMNSMDFPTITICNLNQADSEKVDDPQAITDIYRVAKLCMWKDIMNTSLAKMRNEDKYRPYLEMR</sequence>
<evidence type="ECO:0000313" key="14">
    <source>
        <dbReference type="Proteomes" id="UP000735302"/>
    </source>
</evidence>
<organism evidence="13 14">
    <name type="scientific">Plakobranchus ocellatus</name>
    <dbReference type="NCBI Taxonomy" id="259542"/>
    <lineage>
        <taxon>Eukaryota</taxon>
        <taxon>Metazoa</taxon>
        <taxon>Spiralia</taxon>
        <taxon>Lophotrochozoa</taxon>
        <taxon>Mollusca</taxon>
        <taxon>Gastropoda</taxon>
        <taxon>Heterobranchia</taxon>
        <taxon>Euthyneura</taxon>
        <taxon>Panpulmonata</taxon>
        <taxon>Sacoglossa</taxon>
        <taxon>Placobranchoidea</taxon>
        <taxon>Plakobranchidae</taxon>
        <taxon>Plakobranchus</taxon>
    </lineage>
</organism>
<name>A0AAV4C9T1_9GAST</name>
<evidence type="ECO:0000313" key="13">
    <source>
        <dbReference type="EMBL" id="GFO28278.1"/>
    </source>
</evidence>
<keyword evidence="6" id="KW-0915">Sodium</keyword>
<dbReference type="Proteomes" id="UP000735302">
    <property type="component" value="Unassembled WGS sequence"/>
</dbReference>
<evidence type="ECO:0000256" key="5">
    <source>
        <dbReference type="ARBA" id="ARBA00022989"/>
    </source>
</evidence>
<keyword evidence="7 11" id="KW-0406">Ion transport</keyword>
<keyword evidence="4 11" id="KW-0812">Transmembrane</keyword>
<proteinExistence type="inferred from homology"/>
<feature type="transmembrane region" description="Helical" evidence="12">
    <location>
        <begin position="66"/>
        <end position="84"/>
    </location>
</feature>
<keyword evidence="9 11" id="KW-0739">Sodium transport</keyword>
<dbReference type="GO" id="GO:0015280">
    <property type="term" value="F:ligand-gated sodium channel activity"/>
    <property type="evidence" value="ECO:0007669"/>
    <property type="project" value="TreeGrafter"/>
</dbReference>
<evidence type="ECO:0000256" key="7">
    <source>
        <dbReference type="ARBA" id="ARBA00023065"/>
    </source>
</evidence>
<comment type="caution">
    <text evidence="13">The sequence shown here is derived from an EMBL/GenBank/DDBJ whole genome shotgun (WGS) entry which is preliminary data.</text>
</comment>
<comment type="similarity">
    <text evidence="11">Belongs to the amiloride-sensitive sodium channel (TC 1.A.6) family.</text>
</comment>